<gene>
    <name evidence="3" type="ORF">F9B16_23105</name>
</gene>
<keyword evidence="2" id="KW-1133">Transmembrane helix</keyword>
<evidence type="ECO:0000256" key="1">
    <source>
        <dbReference type="SAM" id="MobiDB-lite"/>
    </source>
</evidence>
<evidence type="ECO:0008006" key="5">
    <source>
        <dbReference type="Google" id="ProtNLM"/>
    </source>
</evidence>
<keyword evidence="4" id="KW-1185">Reference proteome</keyword>
<evidence type="ECO:0000256" key="2">
    <source>
        <dbReference type="SAM" id="Phobius"/>
    </source>
</evidence>
<name>A0A6L3VQH0_9ACTN</name>
<evidence type="ECO:0000313" key="3">
    <source>
        <dbReference type="EMBL" id="KAB2378211.1"/>
    </source>
</evidence>
<dbReference type="RefSeq" id="WP_151542202.1">
    <property type="nucleotide sequence ID" value="NZ_WBMR01000069.1"/>
</dbReference>
<feature type="region of interest" description="Disordered" evidence="1">
    <location>
        <begin position="150"/>
        <end position="176"/>
    </location>
</feature>
<keyword evidence="2" id="KW-0812">Transmembrane</keyword>
<dbReference type="Proteomes" id="UP000483004">
    <property type="component" value="Unassembled WGS sequence"/>
</dbReference>
<feature type="compositionally biased region" description="Basic and acidic residues" evidence="1">
    <location>
        <begin position="167"/>
        <end position="176"/>
    </location>
</feature>
<protein>
    <recommendedName>
        <fullName evidence="5">DUF3592 domain-containing protein</fullName>
    </recommendedName>
</protein>
<accession>A0A6L3VQH0</accession>
<feature type="transmembrane region" description="Helical" evidence="2">
    <location>
        <begin position="12"/>
        <end position="32"/>
    </location>
</feature>
<comment type="caution">
    <text evidence="3">The sequence shown here is derived from an EMBL/GenBank/DDBJ whole genome shotgun (WGS) entry which is preliminary data.</text>
</comment>
<keyword evidence="2" id="KW-0472">Membrane</keyword>
<dbReference type="OrthoDB" id="9839900at2"/>
<dbReference type="EMBL" id="WBMR01000069">
    <property type="protein sequence ID" value="KAB2378211.1"/>
    <property type="molecule type" value="Genomic_DNA"/>
</dbReference>
<feature type="transmembrane region" description="Helical" evidence="2">
    <location>
        <begin position="121"/>
        <end position="141"/>
    </location>
</feature>
<proteinExistence type="predicted"/>
<evidence type="ECO:0000313" key="4">
    <source>
        <dbReference type="Proteomes" id="UP000483004"/>
    </source>
</evidence>
<sequence length="176" mass="19116">MPSWRSISPRGKLAVIVVAYSMALFAAIMALGERSEGTDLQHSHARTWATVVAKRTSSKYGTDYGLTFNDRSGQARTVKTSELASRYKVGDRLEIYYALADESTISAVRDGSPGAAQFREAIASAAFSAICLVLAVGLTVVRIRRNREERGPFRGHTPVGPAGGSIRELRRLNGRT</sequence>
<organism evidence="3 4">
    <name type="scientific">Actinomadura montaniterrae</name>
    <dbReference type="NCBI Taxonomy" id="1803903"/>
    <lineage>
        <taxon>Bacteria</taxon>
        <taxon>Bacillati</taxon>
        <taxon>Actinomycetota</taxon>
        <taxon>Actinomycetes</taxon>
        <taxon>Streptosporangiales</taxon>
        <taxon>Thermomonosporaceae</taxon>
        <taxon>Actinomadura</taxon>
    </lineage>
</organism>
<dbReference type="AlphaFoldDB" id="A0A6L3VQH0"/>
<reference evidence="3 4" key="1">
    <citation type="submission" date="2019-09" db="EMBL/GenBank/DDBJ databases">
        <title>Actinomadura physcomitrii sp. nov., a novel actinomycete isolated from moss [Physcomitrium sphaericum (Ludw) Fuernr].</title>
        <authorList>
            <person name="Liu C."/>
            <person name="Zhuang X."/>
        </authorList>
    </citation>
    <scope>NUCLEOTIDE SEQUENCE [LARGE SCALE GENOMIC DNA]</scope>
    <source>
        <strain evidence="3 4">CYP1-1B</strain>
    </source>
</reference>